<dbReference type="Proteomes" id="UP000638648">
    <property type="component" value="Unassembled WGS sequence"/>
</dbReference>
<gene>
    <name evidence="2" type="ORF">HEB94_000572</name>
</gene>
<dbReference type="InterPro" id="IPR049251">
    <property type="entry name" value="DUF6884"/>
</dbReference>
<feature type="domain" description="DUF6884" evidence="1">
    <location>
        <begin position="18"/>
        <end position="152"/>
    </location>
</feature>
<accession>A0A927R709</accession>
<dbReference type="RefSeq" id="WP_192748465.1">
    <property type="nucleotide sequence ID" value="NZ_BAABJL010000266.1"/>
</dbReference>
<comment type="caution">
    <text evidence="2">The sequence shown here is derived from an EMBL/GenBank/DDBJ whole genome shotgun (WGS) entry which is preliminary data.</text>
</comment>
<sequence length="156" mass="17163">MTSSRGDLTEVTGSGRRIGLVGCVKEKATKPLPARDLYISALFRGRRSFVLRSCTEWWILSAEHGLVHPDQVLAPYDKSLKSATRAERRAWSEAVLRRLDGETRPASGDVVEFHAGAEYRDYGLLEGLVARGCRVEVPTSGLPLGRQLQFYSAASA</sequence>
<reference evidence="2" key="1">
    <citation type="submission" date="2020-10" db="EMBL/GenBank/DDBJ databases">
        <title>Sequencing the genomes of 1000 actinobacteria strains.</title>
        <authorList>
            <person name="Klenk H.-P."/>
        </authorList>
    </citation>
    <scope>NUCLEOTIDE SEQUENCE</scope>
    <source>
        <strain evidence="2">DSM 45354</strain>
    </source>
</reference>
<name>A0A927R709_9ACTN</name>
<protein>
    <recommendedName>
        <fullName evidence="1">DUF6884 domain-containing protein</fullName>
    </recommendedName>
</protein>
<evidence type="ECO:0000259" key="1">
    <source>
        <dbReference type="Pfam" id="PF21818"/>
    </source>
</evidence>
<dbReference type="EMBL" id="JADBEM010000001">
    <property type="protein sequence ID" value="MBE1603724.1"/>
    <property type="molecule type" value="Genomic_DNA"/>
</dbReference>
<dbReference type="Pfam" id="PF21818">
    <property type="entry name" value="DUF6884"/>
    <property type="match status" value="1"/>
</dbReference>
<evidence type="ECO:0000313" key="3">
    <source>
        <dbReference type="Proteomes" id="UP000638648"/>
    </source>
</evidence>
<dbReference type="AlphaFoldDB" id="A0A927R709"/>
<keyword evidence="3" id="KW-1185">Reference proteome</keyword>
<organism evidence="2 3">
    <name type="scientific">Actinopolymorpha pittospori</name>
    <dbReference type="NCBI Taxonomy" id="648752"/>
    <lineage>
        <taxon>Bacteria</taxon>
        <taxon>Bacillati</taxon>
        <taxon>Actinomycetota</taxon>
        <taxon>Actinomycetes</taxon>
        <taxon>Propionibacteriales</taxon>
        <taxon>Actinopolymorphaceae</taxon>
        <taxon>Actinopolymorpha</taxon>
    </lineage>
</organism>
<proteinExistence type="predicted"/>
<evidence type="ECO:0000313" key="2">
    <source>
        <dbReference type="EMBL" id="MBE1603724.1"/>
    </source>
</evidence>